<keyword evidence="2" id="KW-1185">Reference proteome</keyword>
<dbReference type="RefSeq" id="WP_155345933.1">
    <property type="nucleotide sequence ID" value="NZ_BAAAHM010000066.1"/>
</dbReference>
<gene>
    <name evidence="1" type="ORF">Aple_038260</name>
</gene>
<sequence length="72" mass="8184">MAQVQLDLSHRRPAVNRSGRSCFVGARIYRADEAARFTLRTHTHLLPGSEGRTRKAIDEAFRAEEADEETEE</sequence>
<comment type="caution">
    <text evidence="1">The sequence shown here is derived from an EMBL/GenBank/DDBJ whole genome shotgun (WGS) entry which is preliminary data.</text>
</comment>
<protein>
    <submittedName>
        <fullName evidence="1">Uncharacterized protein</fullName>
    </submittedName>
</protein>
<dbReference type="Proteomes" id="UP000377595">
    <property type="component" value="Unassembled WGS sequence"/>
</dbReference>
<reference evidence="1 2" key="1">
    <citation type="submission" date="2019-10" db="EMBL/GenBank/DDBJ databases">
        <title>Whole genome shotgun sequence of Acrocarpospora pleiomorpha NBRC 16267.</title>
        <authorList>
            <person name="Ichikawa N."/>
            <person name="Kimura A."/>
            <person name="Kitahashi Y."/>
            <person name="Komaki H."/>
            <person name="Oguchi A."/>
        </authorList>
    </citation>
    <scope>NUCLEOTIDE SEQUENCE [LARGE SCALE GENOMIC DNA]</scope>
    <source>
        <strain evidence="1 2">NBRC 16267</strain>
    </source>
</reference>
<dbReference type="EMBL" id="BLAF01000019">
    <property type="protein sequence ID" value="GES20930.1"/>
    <property type="molecule type" value="Genomic_DNA"/>
</dbReference>
<name>A0A5M3XIY9_9ACTN</name>
<dbReference type="AlphaFoldDB" id="A0A5M3XIY9"/>
<accession>A0A5M3XIY9</accession>
<organism evidence="1 2">
    <name type="scientific">Acrocarpospora pleiomorpha</name>
    <dbReference type="NCBI Taxonomy" id="90975"/>
    <lineage>
        <taxon>Bacteria</taxon>
        <taxon>Bacillati</taxon>
        <taxon>Actinomycetota</taxon>
        <taxon>Actinomycetes</taxon>
        <taxon>Streptosporangiales</taxon>
        <taxon>Streptosporangiaceae</taxon>
        <taxon>Acrocarpospora</taxon>
    </lineage>
</organism>
<evidence type="ECO:0000313" key="2">
    <source>
        <dbReference type="Proteomes" id="UP000377595"/>
    </source>
</evidence>
<proteinExistence type="predicted"/>
<evidence type="ECO:0000313" key="1">
    <source>
        <dbReference type="EMBL" id="GES20930.1"/>
    </source>
</evidence>